<feature type="domain" description="Rhodanese" evidence="1">
    <location>
        <begin position="22"/>
        <end position="110"/>
    </location>
</feature>
<dbReference type="InterPro" id="IPR001763">
    <property type="entry name" value="Rhodanese-like_dom"/>
</dbReference>
<protein>
    <submittedName>
        <fullName evidence="2">Putative adenylyltransferase/sulfurtransferase MoeZ</fullName>
        <ecNumber evidence="2">2.7.7.-</ecNumber>
        <ecNumber evidence="2">2.8.1.-</ecNumber>
    </submittedName>
</protein>
<dbReference type="EC" id="2.7.7.-" evidence="2"/>
<dbReference type="SUPFAM" id="SSF52821">
    <property type="entry name" value="Rhodanese/Cell cycle control phosphatase"/>
    <property type="match status" value="1"/>
</dbReference>
<reference evidence="2" key="1">
    <citation type="submission" date="2016-08" db="EMBL/GenBank/DDBJ databases">
        <authorList>
            <person name="Seilhamer J.J."/>
        </authorList>
    </citation>
    <scope>NUCLEOTIDE SEQUENCE</scope>
    <source>
        <strain evidence="2">86</strain>
    </source>
</reference>
<dbReference type="InterPro" id="IPR050229">
    <property type="entry name" value="GlpE_sulfurtransferase"/>
</dbReference>
<dbReference type="AlphaFoldDB" id="A0A212LDH2"/>
<organism evidence="2">
    <name type="scientific">uncultured Pleomorphomonas sp</name>
    <dbReference type="NCBI Taxonomy" id="442121"/>
    <lineage>
        <taxon>Bacteria</taxon>
        <taxon>Pseudomonadati</taxon>
        <taxon>Pseudomonadota</taxon>
        <taxon>Alphaproteobacteria</taxon>
        <taxon>Hyphomicrobiales</taxon>
        <taxon>Pleomorphomonadaceae</taxon>
        <taxon>Pleomorphomonas</taxon>
        <taxon>environmental samples</taxon>
    </lineage>
</organism>
<sequence>MSFFTRNALRTLTPQEVGDLLDRQAIHLVDVREAHEWNEGHVPGALHRPLSELATWAGELPDDRPVIFYCLSGGRSGQALSWCKSAGHPVEGHMGGGISAWRMQGLPVTRD</sequence>
<accession>A0A212LDH2</accession>
<dbReference type="PANTHER" id="PTHR43031:SF18">
    <property type="entry name" value="RHODANESE-RELATED SULFURTRANSFERASES"/>
    <property type="match status" value="1"/>
</dbReference>
<name>A0A212LDH2_9HYPH</name>
<gene>
    <name evidence="2" type="ORF">KL86PLE_30071</name>
</gene>
<dbReference type="EMBL" id="FMJD01000007">
    <property type="protein sequence ID" value="SCM75624.1"/>
    <property type="molecule type" value="Genomic_DNA"/>
</dbReference>
<dbReference type="InterPro" id="IPR036873">
    <property type="entry name" value="Rhodanese-like_dom_sf"/>
</dbReference>
<evidence type="ECO:0000313" key="2">
    <source>
        <dbReference type="EMBL" id="SCM75624.1"/>
    </source>
</evidence>
<dbReference type="Gene3D" id="3.40.250.10">
    <property type="entry name" value="Rhodanese-like domain"/>
    <property type="match status" value="1"/>
</dbReference>
<keyword evidence="2" id="KW-0808">Transferase</keyword>
<dbReference type="SMART" id="SM00450">
    <property type="entry name" value="RHOD"/>
    <property type="match status" value="1"/>
</dbReference>
<evidence type="ECO:0000259" key="1">
    <source>
        <dbReference type="PROSITE" id="PS50206"/>
    </source>
</evidence>
<dbReference type="EC" id="2.8.1.-" evidence="2"/>
<proteinExistence type="predicted"/>
<keyword evidence="2" id="KW-0548">Nucleotidyltransferase</keyword>
<dbReference type="PANTHER" id="PTHR43031">
    <property type="entry name" value="FAD-DEPENDENT OXIDOREDUCTASE"/>
    <property type="match status" value="1"/>
</dbReference>
<dbReference type="PROSITE" id="PS50206">
    <property type="entry name" value="RHODANESE_3"/>
    <property type="match status" value="1"/>
</dbReference>
<dbReference type="CDD" id="cd00158">
    <property type="entry name" value="RHOD"/>
    <property type="match status" value="1"/>
</dbReference>
<dbReference type="GO" id="GO:0016779">
    <property type="term" value="F:nucleotidyltransferase activity"/>
    <property type="evidence" value="ECO:0007669"/>
    <property type="project" value="UniProtKB-KW"/>
</dbReference>
<dbReference type="Pfam" id="PF00581">
    <property type="entry name" value="Rhodanese"/>
    <property type="match status" value="1"/>
</dbReference>
<dbReference type="RefSeq" id="WP_100081098.1">
    <property type="nucleotide sequence ID" value="NZ_LT608334.1"/>
</dbReference>